<dbReference type="InterPro" id="IPR029045">
    <property type="entry name" value="ClpP/crotonase-like_dom_sf"/>
</dbReference>
<dbReference type="GeneID" id="79317855"/>
<dbReference type="InterPro" id="IPR001753">
    <property type="entry name" value="Enoyl-CoA_hydra/iso"/>
</dbReference>
<dbReference type="CDD" id="cd06558">
    <property type="entry name" value="crotonase-like"/>
    <property type="match status" value="1"/>
</dbReference>
<reference evidence="2 3" key="1">
    <citation type="journal article" date="2019" name="Int. J. Syst. Evol. Microbiol.">
        <title>The Global Catalogue of Microorganisms (GCM) 10K type strain sequencing project: providing services to taxonomists for standard genome sequencing and annotation.</title>
        <authorList>
            <consortium name="The Broad Institute Genomics Platform"/>
            <consortium name="The Broad Institute Genome Sequencing Center for Infectious Disease"/>
            <person name="Wu L."/>
            <person name="Ma J."/>
        </authorList>
    </citation>
    <scope>NUCLEOTIDE SEQUENCE [LARGE SCALE GENOMIC DNA]</scope>
    <source>
        <strain evidence="2 3">PSR21</strain>
    </source>
</reference>
<dbReference type="AlphaFoldDB" id="A0ABD6AEH6"/>
<dbReference type="RefSeq" id="WP_276306202.1">
    <property type="nucleotide sequence ID" value="NZ_CP119993.1"/>
</dbReference>
<protein>
    <submittedName>
        <fullName evidence="2">Enoyl-CoA hydratase/isomerase family protein</fullName>
    </submittedName>
</protein>
<gene>
    <name evidence="2" type="ORF">ACFQPE_19485</name>
</gene>
<keyword evidence="3" id="KW-1185">Reference proteome</keyword>
<dbReference type="SUPFAM" id="SSF52096">
    <property type="entry name" value="ClpP/crotonase"/>
    <property type="match status" value="1"/>
</dbReference>
<accession>A0ABD6AEH6</accession>
<evidence type="ECO:0000313" key="2">
    <source>
        <dbReference type="EMBL" id="MFC7318959.1"/>
    </source>
</evidence>
<evidence type="ECO:0000313" key="3">
    <source>
        <dbReference type="Proteomes" id="UP001596547"/>
    </source>
</evidence>
<dbReference type="Gene3D" id="3.90.226.10">
    <property type="entry name" value="2-enoyl-CoA Hydratase, Chain A, domain 1"/>
    <property type="match status" value="1"/>
</dbReference>
<proteinExistence type="inferred from homology"/>
<dbReference type="EMBL" id="JBHTBF010000003">
    <property type="protein sequence ID" value="MFC7318959.1"/>
    <property type="molecule type" value="Genomic_DNA"/>
</dbReference>
<name>A0ABD6AEH6_9EURY</name>
<comment type="caution">
    <text evidence="2">The sequence shown here is derived from an EMBL/GenBank/DDBJ whole genome shotgun (WGS) entry which is preliminary data.</text>
</comment>
<dbReference type="Proteomes" id="UP001596547">
    <property type="component" value="Unassembled WGS sequence"/>
</dbReference>
<dbReference type="PANTHER" id="PTHR43802">
    <property type="entry name" value="ENOYL-COA HYDRATASE"/>
    <property type="match status" value="1"/>
</dbReference>
<comment type="similarity">
    <text evidence="1">Belongs to the enoyl-CoA hydratase/isomerase family.</text>
</comment>
<dbReference type="PANTHER" id="PTHR43802:SF1">
    <property type="entry name" value="IP11341P-RELATED"/>
    <property type="match status" value="1"/>
</dbReference>
<sequence>MAVLDKDEVSSEILRITLNRPNSLNALNGELLAGIADTVRSANGEYTVLIFEGAGRAFTAGADLDAAKEEGGENIDLFQDITRAVREFEGIVVGKLHGWVVGGGFEWTLSFDLRYAATDTTFKMTESEIGVTISNASTLLLPLTVGAGKARELVFTSREVSANEAERLGLIAGVYDDADLDEKVLSVAEDIVENKSRTALWLNKRGFNHAFPVEEVLEYEEVANLLCDELSGEIEW</sequence>
<organism evidence="2 3">
    <name type="scientific">Halomarina halobia</name>
    <dbReference type="NCBI Taxonomy" id="3033386"/>
    <lineage>
        <taxon>Archaea</taxon>
        <taxon>Methanobacteriati</taxon>
        <taxon>Methanobacteriota</taxon>
        <taxon>Stenosarchaea group</taxon>
        <taxon>Halobacteria</taxon>
        <taxon>Halobacteriales</taxon>
        <taxon>Natronomonadaceae</taxon>
        <taxon>Halomarina</taxon>
    </lineage>
</organism>
<evidence type="ECO:0000256" key="1">
    <source>
        <dbReference type="ARBA" id="ARBA00005254"/>
    </source>
</evidence>
<dbReference type="Pfam" id="PF00378">
    <property type="entry name" value="ECH_1"/>
    <property type="match status" value="1"/>
</dbReference>